<sequence>MATGLFSGSGTKKRFVDTPIDDQITELRDEIASLAHLLSQRGADASKDVRTKAHNAREHAEAGLQDLIETGEQLIADLRSRYALTEKQVRHTVRDHPFATLGAAAAVGLLIAALLRR</sequence>
<accession>A0A7W8U7R8</accession>
<reference evidence="3 4" key="1">
    <citation type="submission" date="2020-08" db="EMBL/GenBank/DDBJ databases">
        <title>Genomic Encyclopedia of Type Strains, Phase IV (KMG-V): Genome sequencing to study the core and pangenomes of soil and plant-associated prokaryotes.</title>
        <authorList>
            <person name="Whitman W."/>
        </authorList>
    </citation>
    <scope>NUCLEOTIDE SEQUENCE [LARGE SCALE GENOMIC DNA]</scope>
    <source>
        <strain evidence="3 4">SEMIA 4084</strain>
    </source>
</reference>
<name>A0A7W8U7R8_9HYPH</name>
<dbReference type="Pfam" id="PF19029">
    <property type="entry name" value="DUF883_C"/>
    <property type="match status" value="1"/>
</dbReference>
<evidence type="ECO:0000313" key="4">
    <source>
        <dbReference type="Proteomes" id="UP000585507"/>
    </source>
</evidence>
<dbReference type="EMBL" id="JACHBK010000002">
    <property type="protein sequence ID" value="MBB5534401.1"/>
    <property type="molecule type" value="Genomic_DNA"/>
</dbReference>
<evidence type="ECO:0000256" key="1">
    <source>
        <dbReference type="SAM" id="Phobius"/>
    </source>
</evidence>
<dbReference type="Proteomes" id="UP000585507">
    <property type="component" value="Unassembled WGS sequence"/>
</dbReference>
<proteinExistence type="predicted"/>
<evidence type="ECO:0000259" key="2">
    <source>
        <dbReference type="Pfam" id="PF19029"/>
    </source>
</evidence>
<organism evidence="3 4">
    <name type="scientific">Rhizobium giardinii</name>
    <dbReference type="NCBI Taxonomy" id="56731"/>
    <lineage>
        <taxon>Bacteria</taxon>
        <taxon>Pseudomonadati</taxon>
        <taxon>Pseudomonadota</taxon>
        <taxon>Alphaproteobacteria</taxon>
        <taxon>Hyphomicrobiales</taxon>
        <taxon>Rhizobiaceae</taxon>
        <taxon>Rhizobium/Agrobacterium group</taxon>
        <taxon>Rhizobium</taxon>
    </lineage>
</organism>
<gene>
    <name evidence="3" type="ORF">GGD55_001072</name>
</gene>
<protein>
    <submittedName>
        <fullName evidence="3">ElaB/YqjD/DUF883 family membrane-anchored ribosome-binding protein</fullName>
    </submittedName>
</protein>
<feature type="domain" description="DUF883" evidence="2">
    <location>
        <begin position="91"/>
        <end position="115"/>
    </location>
</feature>
<evidence type="ECO:0000313" key="3">
    <source>
        <dbReference type="EMBL" id="MBB5534401.1"/>
    </source>
</evidence>
<dbReference type="RefSeq" id="WP_018326788.1">
    <property type="nucleotide sequence ID" value="NZ_JACHBK010000002.1"/>
</dbReference>
<keyword evidence="1" id="KW-1133">Transmembrane helix</keyword>
<keyword evidence="4" id="KW-1185">Reference proteome</keyword>
<dbReference type="AlphaFoldDB" id="A0A7W8U7R8"/>
<keyword evidence="1" id="KW-0472">Membrane</keyword>
<dbReference type="InterPro" id="IPR043605">
    <property type="entry name" value="DUF883_C"/>
</dbReference>
<feature type="transmembrane region" description="Helical" evidence="1">
    <location>
        <begin position="98"/>
        <end position="115"/>
    </location>
</feature>
<keyword evidence="1" id="KW-0812">Transmembrane</keyword>
<comment type="caution">
    <text evidence="3">The sequence shown here is derived from an EMBL/GenBank/DDBJ whole genome shotgun (WGS) entry which is preliminary data.</text>
</comment>